<protein>
    <submittedName>
        <fullName evidence="1">Aminoacylase</fullName>
    </submittedName>
</protein>
<organism evidence="1 2">
    <name type="scientific">Thermoproteota archaeon</name>
    <dbReference type="NCBI Taxonomy" id="2056631"/>
    <lineage>
        <taxon>Archaea</taxon>
        <taxon>Thermoproteota</taxon>
    </lineage>
</organism>
<proteinExistence type="predicted"/>
<evidence type="ECO:0000313" key="2">
    <source>
        <dbReference type="Proteomes" id="UP000269499"/>
    </source>
</evidence>
<dbReference type="Proteomes" id="UP000269499">
    <property type="component" value="Unassembled WGS sequence"/>
</dbReference>
<dbReference type="PANTHER" id="PTHR11647:SF1">
    <property type="entry name" value="COLLAPSIN RESPONSE MEDIATOR PROTEIN"/>
    <property type="match status" value="1"/>
</dbReference>
<dbReference type="AlphaFoldDB" id="A0A497F1U6"/>
<gene>
    <name evidence="1" type="ORF">DRJ26_03150</name>
</gene>
<dbReference type="InterPro" id="IPR050378">
    <property type="entry name" value="Metallo-dep_Hydrolases_sf"/>
</dbReference>
<dbReference type="EMBL" id="QMRA01000058">
    <property type="protein sequence ID" value="RLE53614.1"/>
    <property type="molecule type" value="Genomic_DNA"/>
</dbReference>
<dbReference type="SUPFAM" id="SSF51556">
    <property type="entry name" value="Metallo-dependent hydrolases"/>
    <property type="match status" value="1"/>
</dbReference>
<dbReference type="GO" id="GO:0016812">
    <property type="term" value="F:hydrolase activity, acting on carbon-nitrogen (but not peptide) bonds, in cyclic amides"/>
    <property type="evidence" value="ECO:0007669"/>
    <property type="project" value="TreeGrafter"/>
</dbReference>
<reference evidence="1 2" key="1">
    <citation type="submission" date="2018-06" db="EMBL/GenBank/DDBJ databases">
        <title>Extensive metabolic versatility and redundancy in microbially diverse, dynamic hydrothermal sediments.</title>
        <authorList>
            <person name="Dombrowski N."/>
            <person name="Teske A."/>
            <person name="Baker B.J."/>
        </authorList>
    </citation>
    <scope>NUCLEOTIDE SEQUENCE [LARGE SCALE GENOMIC DNA]</scope>
    <source>
        <strain evidence="1">B20_G2</strain>
    </source>
</reference>
<dbReference type="SUPFAM" id="SSF51338">
    <property type="entry name" value="Composite domain of metallo-dependent hydrolases"/>
    <property type="match status" value="1"/>
</dbReference>
<dbReference type="Gene3D" id="3.20.20.140">
    <property type="entry name" value="Metal-dependent hydrolases"/>
    <property type="match status" value="1"/>
</dbReference>
<accession>A0A497F1U6</accession>
<feature type="non-terminal residue" evidence="1">
    <location>
        <position position="190"/>
    </location>
</feature>
<comment type="caution">
    <text evidence="1">The sequence shown here is derived from an EMBL/GenBank/DDBJ whole genome shotgun (WGS) entry which is preliminary data.</text>
</comment>
<dbReference type="PANTHER" id="PTHR11647">
    <property type="entry name" value="HYDRANTOINASE/DIHYDROPYRIMIDINASE FAMILY MEMBER"/>
    <property type="match status" value="1"/>
</dbReference>
<sequence length="190" mass="20490">MAYDLVILGGKVISGGGAPWVRADVAIDDGKIVEVGYLKHPQADVTIRADGMFVCPGFIDIHNHSDLALIIDPIADSMIRQGVTTIAIGQCGLSVAPIRSELLEHFKKHVEAFAPAPIDWRWESYDEYLSVLESQGVGVNVVPFVGHGTIRAMVLGFEARDPTEKELNDMKSLVSESMEAGVFGLSTGLI</sequence>
<evidence type="ECO:0000313" key="1">
    <source>
        <dbReference type="EMBL" id="RLE53614.1"/>
    </source>
</evidence>
<dbReference type="InterPro" id="IPR011059">
    <property type="entry name" value="Metal-dep_hydrolase_composite"/>
</dbReference>
<name>A0A497F1U6_9CREN</name>
<dbReference type="GO" id="GO:0005829">
    <property type="term" value="C:cytosol"/>
    <property type="evidence" value="ECO:0007669"/>
    <property type="project" value="TreeGrafter"/>
</dbReference>
<dbReference type="InterPro" id="IPR032466">
    <property type="entry name" value="Metal_Hydrolase"/>
</dbReference>